<dbReference type="Proteomes" id="UP000887566">
    <property type="component" value="Unplaced"/>
</dbReference>
<evidence type="ECO:0000256" key="2">
    <source>
        <dbReference type="ARBA" id="ARBA00022837"/>
    </source>
</evidence>
<evidence type="ECO:0000256" key="1">
    <source>
        <dbReference type="ARBA" id="ARBA00022723"/>
    </source>
</evidence>
<evidence type="ECO:0000313" key="5">
    <source>
        <dbReference type="WBParaSite" id="PSAMB.scaffold3857size16615.g22769.t1"/>
    </source>
</evidence>
<dbReference type="GO" id="GO:0046872">
    <property type="term" value="F:metal ion binding"/>
    <property type="evidence" value="ECO:0007669"/>
    <property type="project" value="UniProtKB-KW"/>
</dbReference>
<dbReference type="SUPFAM" id="SSF53649">
    <property type="entry name" value="Alkaline phosphatase-like"/>
    <property type="match status" value="1"/>
</dbReference>
<keyword evidence="3" id="KW-0325">Glycoprotein</keyword>
<dbReference type="GO" id="GO:0008484">
    <property type="term" value="F:sulfuric ester hydrolase activity"/>
    <property type="evidence" value="ECO:0007669"/>
    <property type="project" value="InterPro"/>
</dbReference>
<dbReference type="WBParaSite" id="PSAMB.scaffold3857size16615.g22769.t1">
    <property type="protein sequence ID" value="PSAMB.scaffold3857size16615.g22769.t1"/>
    <property type="gene ID" value="PSAMB.scaffold3857size16615.g22769"/>
</dbReference>
<keyword evidence="1" id="KW-0479">Metal-binding</keyword>
<keyword evidence="4" id="KW-1185">Reference proteome</keyword>
<name>A0A914WE20_9BILA</name>
<dbReference type="InterPro" id="IPR047115">
    <property type="entry name" value="ARSB"/>
</dbReference>
<proteinExistence type="predicted"/>
<accession>A0A914WE20</accession>
<dbReference type="PANTHER" id="PTHR10342">
    <property type="entry name" value="ARYLSULFATASE"/>
    <property type="match status" value="1"/>
</dbReference>
<keyword evidence="2" id="KW-0106">Calcium</keyword>
<dbReference type="PANTHER" id="PTHR10342:SF274">
    <property type="entry name" value="ARYLSULFATASE B"/>
    <property type="match status" value="1"/>
</dbReference>
<organism evidence="4 5">
    <name type="scientific">Plectus sambesii</name>
    <dbReference type="NCBI Taxonomy" id="2011161"/>
    <lineage>
        <taxon>Eukaryota</taxon>
        <taxon>Metazoa</taxon>
        <taxon>Ecdysozoa</taxon>
        <taxon>Nematoda</taxon>
        <taxon>Chromadorea</taxon>
        <taxon>Plectida</taxon>
        <taxon>Plectina</taxon>
        <taxon>Plectoidea</taxon>
        <taxon>Plectidae</taxon>
        <taxon>Plectus</taxon>
    </lineage>
</organism>
<reference evidence="5" key="1">
    <citation type="submission" date="2022-11" db="UniProtKB">
        <authorList>
            <consortium name="WormBaseParasite"/>
        </authorList>
    </citation>
    <scope>IDENTIFICATION</scope>
</reference>
<dbReference type="AlphaFoldDB" id="A0A914WE20"/>
<evidence type="ECO:0000256" key="3">
    <source>
        <dbReference type="ARBA" id="ARBA00023180"/>
    </source>
</evidence>
<evidence type="ECO:0000313" key="4">
    <source>
        <dbReference type="Proteomes" id="UP000887566"/>
    </source>
</evidence>
<protein>
    <submittedName>
        <fullName evidence="5">Uncharacterized protein</fullName>
    </submittedName>
</protein>
<dbReference type="InterPro" id="IPR017850">
    <property type="entry name" value="Alkaline_phosphatase_core_sf"/>
</dbReference>
<dbReference type="Gene3D" id="3.30.1120.10">
    <property type="match status" value="1"/>
</dbReference>
<sequence>MILNGKGQLKRKGFVYNINTKGSAIRDGRYKLILGNPGIPSGWIPPYMESRDGPPIQQSTWLFDLKNDPFERRDLSRWKAHVVRRLRKKVFELAKKSVPNIHRRIDNRGNPDNFGGVYASGWC</sequence>